<sequence length="585" mass="66317">MKLEKDTIKGSTAYIKGKQKDFENVKHELVFGNFTDPKMIIMRLFYLLILSCFAISVTAQDLPKSFLTTPELSNYEKTSTYADVMAFIDAVSKGTNKVSRISMGTSLEGKDIPVLVLSNPKVSTPAEAKASGKPIIYIQGNIHSGEVEGKEAVQVMLREILHGDKGYLLDNQIILFAPIYNTDSNDKMEAGRRPSQEDSPKEVGIREASQGWDLNRDGIKQEALETNGLIQNIIVPWDPTLFVDLHTTNGVWHGYSLTWAPSYHTAGEKAPYDFTWDRILPEVTTQVKKKDDVYLGPYGYFYPQREGWPIKSITTYNHHPRYLVNQFGLRNRMAILSEAFAHERLYQRINSTHAFVREILEFTNKNGKEMLKVNAQAEAAAIQLVKEQGGKVSKGVRFEMTALDKKIPAYRAYNYVAYDETEGNRPGTRYVRKPEIVELPDVVNYSAFTPTVTAILPKGYIIPAEFANIAEHLMKNGVKVTKLEKNVRATGQVYKATKLELGQRPFEKHNMATIEGAYESATKKFGKGDYWVDLAQPLANLIFYMLEPESDDGLVTWNFFDEHFQKSGIDQKAVEYPVFKYFELK</sequence>
<evidence type="ECO:0000256" key="1">
    <source>
        <dbReference type="ARBA" id="ARBA00001947"/>
    </source>
</evidence>
<evidence type="ECO:0000256" key="4">
    <source>
        <dbReference type="SAM" id="MobiDB-lite"/>
    </source>
</evidence>
<dbReference type="PROSITE" id="PS52035">
    <property type="entry name" value="PEPTIDASE_M14"/>
    <property type="match status" value="1"/>
</dbReference>
<dbReference type="PANTHER" id="PTHR11705:SF145">
    <property type="entry name" value="PEPTIDASE M14 CARBOXYPEPTIDASE A DOMAIN-CONTAINING PROTEIN"/>
    <property type="match status" value="1"/>
</dbReference>
<comment type="cofactor">
    <cofactor evidence="1">
        <name>Zn(2+)</name>
        <dbReference type="ChEBI" id="CHEBI:29105"/>
    </cofactor>
</comment>
<evidence type="ECO:0000259" key="6">
    <source>
        <dbReference type="PROSITE" id="PS52035"/>
    </source>
</evidence>
<feature type="compositionally biased region" description="Basic and acidic residues" evidence="4">
    <location>
        <begin position="185"/>
        <end position="205"/>
    </location>
</feature>
<dbReference type="Pfam" id="PF00246">
    <property type="entry name" value="Peptidase_M14"/>
    <property type="match status" value="1"/>
</dbReference>
<proteinExistence type="inferred from homology"/>
<evidence type="ECO:0000256" key="2">
    <source>
        <dbReference type="ARBA" id="ARBA00005988"/>
    </source>
</evidence>
<comment type="caution">
    <text evidence="7">The sequence shown here is derived from an EMBL/GenBank/DDBJ whole genome shotgun (WGS) entry which is preliminary data.</text>
</comment>
<comment type="similarity">
    <text evidence="2 3">Belongs to the peptidase M14 family.</text>
</comment>
<reference evidence="7 8" key="1">
    <citation type="submission" date="2016-01" db="EMBL/GenBank/DDBJ databases">
        <title>Genome sequencing of Roseivirga echinicomitans KMM 6058.</title>
        <authorList>
            <person name="Selvaratnam C."/>
            <person name="Thevarajoo S."/>
            <person name="Goh K.M."/>
            <person name="Ee R."/>
            <person name="Chan K.-G."/>
            <person name="Chong C.S."/>
        </authorList>
    </citation>
    <scope>NUCLEOTIDE SEQUENCE [LARGE SCALE GENOMIC DNA]</scope>
    <source>
        <strain evidence="7 8">KMM 6058</strain>
    </source>
</reference>
<dbReference type="CDD" id="cd06241">
    <property type="entry name" value="M14-like"/>
    <property type="match status" value="1"/>
</dbReference>
<feature type="active site" description="Proton donor/acceptor" evidence="3">
    <location>
        <position position="338"/>
    </location>
</feature>
<evidence type="ECO:0000256" key="5">
    <source>
        <dbReference type="SAM" id="Phobius"/>
    </source>
</evidence>
<feature type="domain" description="Peptidase M14" evidence="6">
    <location>
        <begin position="77"/>
        <end position="363"/>
    </location>
</feature>
<dbReference type="STRING" id="296218.AWN68_02565"/>
<dbReference type="RefSeq" id="WP_068411018.1">
    <property type="nucleotide sequence ID" value="NZ_LRDB01000001.1"/>
</dbReference>
<dbReference type="GO" id="GO:0005615">
    <property type="term" value="C:extracellular space"/>
    <property type="evidence" value="ECO:0007669"/>
    <property type="project" value="TreeGrafter"/>
</dbReference>
<keyword evidence="5" id="KW-1133">Transmembrane helix</keyword>
<dbReference type="EMBL" id="LRDB01000001">
    <property type="protein sequence ID" value="KYG83709.1"/>
    <property type="molecule type" value="Genomic_DNA"/>
</dbReference>
<dbReference type="GO" id="GO:0008270">
    <property type="term" value="F:zinc ion binding"/>
    <property type="evidence" value="ECO:0007669"/>
    <property type="project" value="InterPro"/>
</dbReference>
<protein>
    <recommendedName>
        <fullName evidence="6">Peptidase M14 domain-containing protein</fullName>
    </recommendedName>
</protein>
<dbReference type="GO" id="GO:0004181">
    <property type="term" value="F:metallocarboxypeptidase activity"/>
    <property type="evidence" value="ECO:0007669"/>
    <property type="project" value="InterPro"/>
</dbReference>
<feature type="region of interest" description="Disordered" evidence="4">
    <location>
        <begin position="185"/>
        <end position="207"/>
    </location>
</feature>
<feature type="transmembrane region" description="Helical" evidence="5">
    <location>
        <begin position="40"/>
        <end position="59"/>
    </location>
</feature>
<keyword evidence="5" id="KW-0812">Transmembrane</keyword>
<organism evidence="7 8">
    <name type="scientific">Roseivirga echinicomitans</name>
    <dbReference type="NCBI Taxonomy" id="296218"/>
    <lineage>
        <taxon>Bacteria</taxon>
        <taxon>Pseudomonadati</taxon>
        <taxon>Bacteroidota</taxon>
        <taxon>Cytophagia</taxon>
        <taxon>Cytophagales</taxon>
        <taxon>Roseivirgaceae</taxon>
        <taxon>Roseivirga</taxon>
    </lineage>
</organism>
<dbReference type="AlphaFoldDB" id="A0A150XY57"/>
<dbReference type="SUPFAM" id="SSF53187">
    <property type="entry name" value="Zn-dependent exopeptidases"/>
    <property type="match status" value="1"/>
</dbReference>
<dbReference type="OrthoDB" id="9767214at2"/>
<dbReference type="InterPro" id="IPR000834">
    <property type="entry name" value="Peptidase_M14"/>
</dbReference>
<dbReference type="PANTHER" id="PTHR11705">
    <property type="entry name" value="PROTEASE FAMILY M14 CARBOXYPEPTIDASE A,B"/>
    <property type="match status" value="1"/>
</dbReference>
<dbReference type="GO" id="GO:0006508">
    <property type="term" value="P:proteolysis"/>
    <property type="evidence" value="ECO:0007669"/>
    <property type="project" value="InterPro"/>
</dbReference>
<dbReference type="Proteomes" id="UP000075615">
    <property type="component" value="Unassembled WGS sequence"/>
</dbReference>
<evidence type="ECO:0000313" key="8">
    <source>
        <dbReference type="Proteomes" id="UP000075615"/>
    </source>
</evidence>
<evidence type="ECO:0000256" key="3">
    <source>
        <dbReference type="PROSITE-ProRule" id="PRU01379"/>
    </source>
</evidence>
<accession>A0A150XY57</accession>
<keyword evidence="5" id="KW-0472">Membrane</keyword>
<evidence type="ECO:0000313" key="7">
    <source>
        <dbReference type="EMBL" id="KYG83709.1"/>
    </source>
</evidence>
<name>A0A150XY57_9BACT</name>
<gene>
    <name evidence="7" type="ORF">AWN68_02565</name>
</gene>
<dbReference type="Gene3D" id="3.40.630.10">
    <property type="entry name" value="Zn peptidases"/>
    <property type="match status" value="1"/>
</dbReference>
<keyword evidence="8" id="KW-1185">Reference proteome</keyword>